<dbReference type="Proteomes" id="UP000649617">
    <property type="component" value="Unassembled WGS sequence"/>
</dbReference>
<comment type="caution">
    <text evidence="1">The sequence shown here is derived from an EMBL/GenBank/DDBJ whole genome shotgun (WGS) entry which is preliminary data.</text>
</comment>
<gene>
    <name evidence="1" type="primary">B''BETA</name>
    <name evidence="1" type="ORF">SPIL2461_LOCUS23372</name>
</gene>
<dbReference type="OrthoDB" id="10498800at2759"/>
<sequence length="181" mass="20086">ALKINETNLTESPWPEDYFPELTVTEPQTKSGMPMVRYSGCRRCSEEAFCNYAGNPGCGGVATGGVVTFSNRKHAWGCGVKPVLSIPRSYVRDLDDLRAKPGTYQTMKQMLHSGFDVYRAHGHKGPVQQCIHFSWAVSVRWVHLHTFCTGTRFDGMPGGSSLCATMHSHDDAHNIASHWAR</sequence>
<evidence type="ECO:0000313" key="2">
    <source>
        <dbReference type="Proteomes" id="UP000649617"/>
    </source>
</evidence>
<accession>A0A812YIY0</accession>
<feature type="non-terminal residue" evidence="1">
    <location>
        <position position="181"/>
    </location>
</feature>
<reference evidence="1" key="1">
    <citation type="submission" date="2021-02" db="EMBL/GenBank/DDBJ databases">
        <authorList>
            <person name="Dougan E. K."/>
            <person name="Rhodes N."/>
            <person name="Thang M."/>
            <person name="Chan C."/>
        </authorList>
    </citation>
    <scope>NUCLEOTIDE SEQUENCE</scope>
</reference>
<name>A0A812YIY0_SYMPI</name>
<dbReference type="AlphaFoldDB" id="A0A812YIY0"/>
<organism evidence="1 2">
    <name type="scientific">Symbiodinium pilosum</name>
    <name type="common">Dinoflagellate</name>
    <dbReference type="NCBI Taxonomy" id="2952"/>
    <lineage>
        <taxon>Eukaryota</taxon>
        <taxon>Sar</taxon>
        <taxon>Alveolata</taxon>
        <taxon>Dinophyceae</taxon>
        <taxon>Suessiales</taxon>
        <taxon>Symbiodiniaceae</taxon>
        <taxon>Symbiodinium</taxon>
    </lineage>
</organism>
<dbReference type="EMBL" id="CAJNIZ010048198">
    <property type="protein sequence ID" value="CAE7784493.1"/>
    <property type="molecule type" value="Genomic_DNA"/>
</dbReference>
<proteinExistence type="predicted"/>
<keyword evidence="2" id="KW-1185">Reference proteome</keyword>
<protein>
    <submittedName>
        <fullName evidence="1">B''BETA protein</fullName>
    </submittedName>
</protein>
<evidence type="ECO:0000313" key="1">
    <source>
        <dbReference type="EMBL" id="CAE7784493.1"/>
    </source>
</evidence>